<evidence type="ECO:0000313" key="2">
    <source>
        <dbReference type="Proteomes" id="UP001175227"/>
    </source>
</evidence>
<dbReference type="AlphaFoldDB" id="A0AA39PF97"/>
<evidence type="ECO:0000313" key="1">
    <source>
        <dbReference type="EMBL" id="KAK0482273.1"/>
    </source>
</evidence>
<organism evidence="1 2">
    <name type="scientific">Armillaria novae-zelandiae</name>
    <dbReference type="NCBI Taxonomy" id="153914"/>
    <lineage>
        <taxon>Eukaryota</taxon>
        <taxon>Fungi</taxon>
        <taxon>Dikarya</taxon>
        <taxon>Basidiomycota</taxon>
        <taxon>Agaricomycotina</taxon>
        <taxon>Agaricomycetes</taxon>
        <taxon>Agaricomycetidae</taxon>
        <taxon>Agaricales</taxon>
        <taxon>Marasmiineae</taxon>
        <taxon>Physalacriaceae</taxon>
        <taxon>Armillaria</taxon>
    </lineage>
</organism>
<reference evidence="1" key="1">
    <citation type="submission" date="2023-06" db="EMBL/GenBank/DDBJ databases">
        <authorList>
            <consortium name="Lawrence Berkeley National Laboratory"/>
            <person name="Ahrendt S."/>
            <person name="Sahu N."/>
            <person name="Indic B."/>
            <person name="Wong-Bajracharya J."/>
            <person name="Merenyi Z."/>
            <person name="Ke H.-M."/>
            <person name="Monk M."/>
            <person name="Kocsube S."/>
            <person name="Drula E."/>
            <person name="Lipzen A."/>
            <person name="Balint B."/>
            <person name="Henrissat B."/>
            <person name="Andreopoulos B."/>
            <person name="Martin F.M."/>
            <person name="Harder C.B."/>
            <person name="Rigling D."/>
            <person name="Ford K.L."/>
            <person name="Foster G.D."/>
            <person name="Pangilinan J."/>
            <person name="Papanicolaou A."/>
            <person name="Barry K."/>
            <person name="LaButti K."/>
            <person name="Viragh M."/>
            <person name="Koriabine M."/>
            <person name="Yan M."/>
            <person name="Riley R."/>
            <person name="Champramary S."/>
            <person name="Plett K.L."/>
            <person name="Tsai I.J."/>
            <person name="Slot J."/>
            <person name="Sipos G."/>
            <person name="Plett J."/>
            <person name="Nagy L.G."/>
            <person name="Grigoriev I.V."/>
        </authorList>
    </citation>
    <scope>NUCLEOTIDE SEQUENCE</scope>
    <source>
        <strain evidence="1">ICMP 16352</strain>
    </source>
</reference>
<accession>A0AA39PF97</accession>
<protein>
    <submittedName>
        <fullName evidence="1">Uncharacterized protein</fullName>
    </submittedName>
</protein>
<dbReference type="EMBL" id="JAUEPR010000007">
    <property type="protein sequence ID" value="KAK0482273.1"/>
    <property type="molecule type" value="Genomic_DNA"/>
</dbReference>
<gene>
    <name evidence="1" type="ORF">IW261DRAFT_1417874</name>
</gene>
<keyword evidence="2" id="KW-1185">Reference proteome</keyword>
<name>A0AA39PF97_9AGAR</name>
<proteinExistence type="predicted"/>
<dbReference type="Proteomes" id="UP001175227">
    <property type="component" value="Unassembled WGS sequence"/>
</dbReference>
<sequence length="430" mass="48111">MTTMPRRLCSRPNRLEISTEVLLSMTLLRDQGRGVTGLSPCACDHANLKVGTLPIWFSVEGRVGTDCNTLKRVNMEHYAPSNASNSIRPWNLFFRSSKFRVSQSLCPVFACLIIDRPGLSVYSLGLDHCECFKYEFLPPSLLISNILYRRLLDVERVLGGFPAVVHLLLDVDGSEIRFFLCGSYHADIVYAVDDSRCGFFNCRGRLRWVLVQLGNDTVRKEAPSMLVELGLTVEFDADNDEVLSIGVTDRQTKHPWIQAWARIARDMREIFVLNSRRYHPQLAQSQGEGWRERCRGWPAAVLLGQDASLSLSFKATSMVLGIVRVEESDVRRTRCRQRPRRWKEWADESARRDCPHGDTGMGGCDSGRGRCRAGLTEGGQRMLAQKGGTSARWMGGHAGGRAAIYRDGGSAETVVFTQSTSLRSKANETG</sequence>
<comment type="caution">
    <text evidence="1">The sequence shown here is derived from an EMBL/GenBank/DDBJ whole genome shotgun (WGS) entry which is preliminary data.</text>
</comment>